<evidence type="ECO:0000313" key="1">
    <source>
        <dbReference type="EMBL" id="VDR26498.1"/>
    </source>
</evidence>
<dbReference type="Gene3D" id="2.40.10.10">
    <property type="entry name" value="Trypsin-like serine proteases"/>
    <property type="match status" value="2"/>
</dbReference>
<dbReference type="InterPro" id="IPR043504">
    <property type="entry name" value="Peptidase_S1_PA_chymotrypsin"/>
</dbReference>
<dbReference type="InterPro" id="IPR009003">
    <property type="entry name" value="Peptidase_S1_PA"/>
</dbReference>
<dbReference type="Pfam" id="PF13365">
    <property type="entry name" value="Trypsin_2"/>
    <property type="match status" value="1"/>
</dbReference>
<evidence type="ECO:0000313" key="2">
    <source>
        <dbReference type="Proteomes" id="UP000274346"/>
    </source>
</evidence>
<name>A0A3P8JI75_RAOTE</name>
<dbReference type="Proteomes" id="UP000274346">
    <property type="component" value="Chromosome"/>
</dbReference>
<reference evidence="1 2" key="1">
    <citation type="submission" date="2018-12" db="EMBL/GenBank/DDBJ databases">
        <authorList>
            <consortium name="Pathogen Informatics"/>
        </authorList>
    </citation>
    <scope>NUCLEOTIDE SEQUENCE [LARGE SCALE GENOMIC DNA]</scope>
    <source>
        <strain evidence="1 2">NCTC13098</strain>
    </source>
</reference>
<sequence length="216" mass="23317">MKNSLVLVTVGVVNNGVVHFVGTGFCVSKNKVVTASHVLRGLIGDLIVSPKVEIKDFSDYQDETQDEFLCIPAKIIEDDPFKDLSILEAEIQIDFNKPLVTGLDGMKITETVAIYGFPHCSNSCRKILTYQTAIVGAKTLLLSDGIKSKHAVLNMQARPGQSGSPVISTTDGSIVGVLVGAYIRKGAELITIADMTPGDFNQTTYCVSSEYIKDML</sequence>
<organism evidence="1 2">
    <name type="scientific">Raoultella terrigena</name>
    <name type="common">Klebsiella terrigena</name>
    <dbReference type="NCBI Taxonomy" id="577"/>
    <lineage>
        <taxon>Bacteria</taxon>
        <taxon>Pseudomonadati</taxon>
        <taxon>Pseudomonadota</taxon>
        <taxon>Gammaproteobacteria</taxon>
        <taxon>Enterobacterales</taxon>
        <taxon>Enterobacteriaceae</taxon>
        <taxon>Klebsiella/Raoultella group</taxon>
        <taxon>Raoultella</taxon>
    </lineage>
</organism>
<dbReference type="AlphaFoldDB" id="A0A3P8JI75"/>
<gene>
    <name evidence="1" type="ORF">NCTC13098_02849</name>
</gene>
<accession>A0A3P8JI75</accession>
<proteinExistence type="predicted"/>
<dbReference type="SUPFAM" id="SSF50494">
    <property type="entry name" value="Trypsin-like serine proteases"/>
    <property type="match status" value="1"/>
</dbReference>
<dbReference type="EMBL" id="LR131271">
    <property type="protein sequence ID" value="VDR26498.1"/>
    <property type="molecule type" value="Genomic_DNA"/>
</dbReference>
<dbReference type="KEGG" id="rtg:NCTC13098_02849"/>
<protein>
    <submittedName>
        <fullName evidence="1">V8-like Glu-specific endopeptidase</fullName>
    </submittedName>
</protein>